<evidence type="ECO:0000313" key="2">
    <source>
        <dbReference type="Proteomes" id="UP000648187"/>
    </source>
</evidence>
<name>A0A835GVC0_SPOEX</name>
<reference evidence="1" key="1">
    <citation type="submission" date="2020-08" db="EMBL/GenBank/DDBJ databases">
        <title>Spodoptera exigua strain:BAW_Kor-Di-RS1 Genome sequencing and assembly.</title>
        <authorList>
            <person name="Kim J."/>
            <person name="Nam H.Y."/>
            <person name="Kwon M."/>
            <person name="Choi J.H."/>
            <person name="Cho S.R."/>
            <person name="Kim G.-H."/>
        </authorList>
    </citation>
    <scope>NUCLEOTIDE SEQUENCE</scope>
    <source>
        <strain evidence="1">BAW_Kor-Di-RS1</strain>
        <tissue evidence="1">Whole-body</tissue>
    </source>
</reference>
<dbReference type="Proteomes" id="UP000648187">
    <property type="component" value="Unassembled WGS sequence"/>
</dbReference>
<sequence>MDLGGDVLVYNEILTPTTPYGLSSCTSHHQPNLELQQPIIMKVVFLVCVLAAVVYSHPHDSHYTDKYDNIDLDEILNNKKILTSYINCCLDLGKCTPDGKELKSHIREALENKCGKCTEAQKNGTRKVMTHLINFEPDYWNQLCAKYDPEGKYKAMYEKEYKTLVH</sequence>
<dbReference type="PANTHER" id="PTHR11257:SF12">
    <property type="entry name" value="EJACULATORY BULB-SPECIFIC PROTEIN 3-RELATED"/>
    <property type="match status" value="1"/>
</dbReference>
<accession>A0A835GVC0</accession>
<evidence type="ECO:0000313" key="1">
    <source>
        <dbReference type="EMBL" id="KAF9424863.1"/>
    </source>
</evidence>
<dbReference type="Pfam" id="PF03392">
    <property type="entry name" value="OS-D"/>
    <property type="match status" value="1"/>
</dbReference>
<dbReference type="AlphaFoldDB" id="A0A835GVC0"/>
<dbReference type="InterPro" id="IPR005055">
    <property type="entry name" value="A10/PebIII"/>
</dbReference>
<keyword evidence="2" id="KW-1185">Reference proteome</keyword>
<dbReference type="PANTHER" id="PTHR11257">
    <property type="entry name" value="CHEMOSENSORY PROTEIN-RELATED"/>
    <property type="match status" value="1"/>
</dbReference>
<gene>
    <name evidence="1" type="ORF">HW555_000164</name>
</gene>
<dbReference type="Gene3D" id="1.10.2080.10">
    <property type="entry name" value="Insect odorant-binding protein A10/Ejaculatory bulb-specific protein 3"/>
    <property type="match status" value="1"/>
</dbReference>
<dbReference type="EMBL" id="JACKWZ010000001">
    <property type="protein sequence ID" value="KAF9424863.1"/>
    <property type="molecule type" value="Genomic_DNA"/>
</dbReference>
<comment type="caution">
    <text evidence="1">The sequence shown here is derived from an EMBL/GenBank/DDBJ whole genome shotgun (WGS) entry which is preliminary data.</text>
</comment>
<dbReference type="SUPFAM" id="SSF100910">
    <property type="entry name" value="Chemosensory protein Csp2"/>
    <property type="match status" value="1"/>
</dbReference>
<protein>
    <submittedName>
        <fullName evidence="1">Uncharacterized protein</fullName>
    </submittedName>
</protein>
<dbReference type="InterPro" id="IPR036682">
    <property type="entry name" value="OS_D_A10/PebIII_sf"/>
</dbReference>
<proteinExistence type="predicted"/>
<organism evidence="1 2">
    <name type="scientific">Spodoptera exigua</name>
    <name type="common">Beet armyworm</name>
    <name type="synonym">Noctua fulgens</name>
    <dbReference type="NCBI Taxonomy" id="7107"/>
    <lineage>
        <taxon>Eukaryota</taxon>
        <taxon>Metazoa</taxon>
        <taxon>Ecdysozoa</taxon>
        <taxon>Arthropoda</taxon>
        <taxon>Hexapoda</taxon>
        <taxon>Insecta</taxon>
        <taxon>Pterygota</taxon>
        <taxon>Neoptera</taxon>
        <taxon>Endopterygota</taxon>
        <taxon>Lepidoptera</taxon>
        <taxon>Glossata</taxon>
        <taxon>Ditrysia</taxon>
        <taxon>Noctuoidea</taxon>
        <taxon>Noctuidae</taxon>
        <taxon>Amphipyrinae</taxon>
        <taxon>Spodoptera</taxon>
    </lineage>
</organism>